<dbReference type="AlphaFoldDB" id="A0A5A7RF92"/>
<evidence type="ECO:0000256" key="5">
    <source>
        <dbReference type="ARBA" id="ARBA00023163"/>
    </source>
</evidence>
<sequence length="260" mass="28593">MEIDFQSAEVCGDGGAGEDCEAALADGDGRASKRSLDRVRGPWSPDEDVMLSQLVSSFGARNWSLIARGIPGRSGKSCRLRWCNQLDHAVKRKPTDEEDRIILQAHAIHGMNLQRSKSEISNEESVEKSKASSEETLSCGDENANSFKSSEGNDVTSLEQVINGDKNHQEKPIVPPTLIRPVAQVSAFTVYNQFEVGPVQTPFVQTSKPKLGIFKLIKEGYNELLIPYKCGHGSWEAFSEVKSLLGPDFVDYTVSILHEP</sequence>
<dbReference type="GO" id="GO:0005634">
    <property type="term" value="C:nucleus"/>
    <property type="evidence" value="ECO:0007669"/>
    <property type="project" value="UniProtKB-SubCell"/>
</dbReference>
<dbReference type="GO" id="GO:0000981">
    <property type="term" value="F:DNA-binding transcription factor activity, RNA polymerase II-specific"/>
    <property type="evidence" value="ECO:0007669"/>
    <property type="project" value="TreeGrafter"/>
</dbReference>
<dbReference type="OrthoDB" id="2143914at2759"/>
<dbReference type="InterPro" id="IPR001005">
    <property type="entry name" value="SANT/Myb"/>
</dbReference>
<evidence type="ECO:0000259" key="8">
    <source>
        <dbReference type="PROSITE" id="PS50090"/>
    </source>
</evidence>
<accession>A0A5A7RF92</accession>
<reference evidence="11" key="1">
    <citation type="journal article" date="2019" name="Curr. Biol.">
        <title>Genome Sequence of Striga asiatica Provides Insight into the Evolution of Plant Parasitism.</title>
        <authorList>
            <person name="Yoshida S."/>
            <person name="Kim S."/>
            <person name="Wafula E.K."/>
            <person name="Tanskanen J."/>
            <person name="Kim Y.M."/>
            <person name="Honaas L."/>
            <person name="Yang Z."/>
            <person name="Spallek T."/>
            <person name="Conn C.E."/>
            <person name="Ichihashi Y."/>
            <person name="Cheong K."/>
            <person name="Cui S."/>
            <person name="Der J.P."/>
            <person name="Gundlach H."/>
            <person name="Jiao Y."/>
            <person name="Hori C."/>
            <person name="Ishida J.K."/>
            <person name="Kasahara H."/>
            <person name="Kiba T."/>
            <person name="Kim M.S."/>
            <person name="Koo N."/>
            <person name="Laohavisit A."/>
            <person name="Lee Y.H."/>
            <person name="Lumba S."/>
            <person name="McCourt P."/>
            <person name="Mortimer J.C."/>
            <person name="Mutuku J.M."/>
            <person name="Nomura T."/>
            <person name="Sasaki-Sekimoto Y."/>
            <person name="Seto Y."/>
            <person name="Wang Y."/>
            <person name="Wakatake T."/>
            <person name="Sakakibara H."/>
            <person name="Demura T."/>
            <person name="Yamaguchi S."/>
            <person name="Yoneyama K."/>
            <person name="Manabe R.I."/>
            <person name="Nelson D.C."/>
            <person name="Schulman A.H."/>
            <person name="Timko M.P."/>
            <person name="dePamphilis C.W."/>
            <person name="Choi D."/>
            <person name="Shirasu K."/>
        </authorList>
    </citation>
    <scope>NUCLEOTIDE SEQUENCE [LARGE SCALE GENOMIC DNA]</scope>
    <source>
        <strain evidence="11">cv. UVA1</strain>
    </source>
</reference>
<dbReference type="PROSITE" id="PS50090">
    <property type="entry name" value="MYB_LIKE"/>
    <property type="match status" value="1"/>
</dbReference>
<keyword evidence="2" id="KW-0677">Repeat</keyword>
<protein>
    <submittedName>
        <fullName evidence="10">Myb domain protein 109</fullName>
    </submittedName>
</protein>
<dbReference type="Gene3D" id="1.10.10.60">
    <property type="entry name" value="Homeodomain-like"/>
    <property type="match status" value="1"/>
</dbReference>
<evidence type="ECO:0000256" key="1">
    <source>
        <dbReference type="ARBA" id="ARBA00004123"/>
    </source>
</evidence>
<evidence type="ECO:0000256" key="4">
    <source>
        <dbReference type="ARBA" id="ARBA00023125"/>
    </source>
</evidence>
<comment type="subcellular location">
    <subcellularLocation>
        <location evidence="1">Nucleus</location>
    </subcellularLocation>
</comment>
<evidence type="ECO:0000313" key="10">
    <source>
        <dbReference type="EMBL" id="GER55851.1"/>
    </source>
</evidence>
<dbReference type="GO" id="GO:0000978">
    <property type="term" value="F:RNA polymerase II cis-regulatory region sequence-specific DNA binding"/>
    <property type="evidence" value="ECO:0007669"/>
    <property type="project" value="TreeGrafter"/>
</dbReference>
<evidence type="ECO:0000256" key="7">
    <source>
        <dbReference type="SAM" id="MobiDB-lite"/>
    </source>
</evidence>
<evidence type="ECO:0000256" key="3">
    <source>
        <dbReference type="ARBA" id="ARBA00023015"/>
    </source>
</evidence>
<dbReference type="PROSITE" id="PS51294">
    <property type="entry name" value="HTH_MYB"/>
    <property type="match status" value="1"/>
</dbReference>
<dbReference type="PANTHER" id="PTHR45614">
    <property type="entry name" value="MYB PROTEIN-RELATED"/>
    <property type="match status" value="1"/>
</dbReference>
<dbReference type="EMBL" id="BKCP01012181">
    <property type="protein sequence ID" value="GER55851.1"/>
    <property type="molecule type" value="Genomic_DNA"/>
</dbReference>
<evidence type="ECO:0000259" key="9">
    <source>
        <dbReference type="PROSITE" id="PS51294"/>
    </source>
</evidence>
<feature type="region of interest" description="Disordered" evidence="7">
    <location>
        <begin position="115"/>
        <end position="153"/>
    </location>
</feature>
<keyword evidence="6" id="KW-0539">Nucleus</keyword>
<keyword evidence="4" id="KW-0238">DNA-binding</keyword>
<feature type="domain" description="Myb-like" evidence="8">
    <location>
        <begin position="35"/>
        <end position="86"/>
    </location>
</feature>
<evidence type="ECO:0000313" key="11">
    <source>
        <dbReference type="Proteomes" id="UP000325081"/>
    </source>
</evidence>
<dbReference type="Proteomes" id="UP000325081">
    <property type="component" value="Unassembled WGS sequence"/>
</dbReference>
<gene>
    <name evidence="10" type="ORF">STAS_33534</name>
</gene>
<feature type="compositionally biased region" description="Polar residues" evidence="7">
    <location>
        <begin position="143"/>
        <end position="153"/>
    </location>
</feature>
<keyword evidence="5" id="KW-0804">Transcription</keyword>
<dbReference type="Pfam" id="PF00249">
    <property type="entry name" value="Myb_DNA-binding"/>
    <property type="match status" value="1"/>
</dbReference>
<dbReference type="CDD" id="cd00167">
    <property type="entry name" value="SANT"/>
    <property type="match status" value="1"/>
</dbReference>
<comment type="caution">
    <text evidence="10">The sequence shown here is derived from an EMBL/GenBank/DDBJ whole genome shotgun (WGS) entry which is preliminary data.</text>
</comment>
<evidence type="ECO:0000256" key="2">
    <source>
        <dbReference type="ARBA" id="ARBA00022737"/>
    </source>
</evidence>
<dbReference type="InterPro" id="IPR017930">
    <property type="entry name" value="Myb_dom"/>
</dbReference>
<keyword evidence="3" id="KW-0805">Transcription regulation</keyword>
<dbReference type="FunFam" id="1.10.10.60:FF:000060">
    <property type="entry name" value="MYB transcription factor"/>
    <property type="match status" value="1"/>
</dbReference>
<keyword evidence="11" id="KW-1185">Reference proteome</keyword>
<dbReference type="InterPro" id="IPR050560">
    <property type="entry name" value="MYB_TF"/>
</dbReference>
<feature type="compositionally biased region" description="Basic and acidic residues" evidence="7">
    <location>
        <begin position="116"/>
        <end position="133"/>
    </location>
</feature>
<dbReference type="PANTHER" id="PTHR45614:SF300">
    <property type="entry name" value="MYB TRANSCRIPTION FACTOR"/>
    <property type="match status" value="1"/>
</dbReference>
<proteinExistence type="predicted"/>
<organism evidence="10 11">
    <name type="scientific">Striga asiatica</name>
    <name type="common">Asiatic witchweed</name>
    <name type="synonym">Buchnera asiatica</name>
    <dbReference type="NCBI Taxonomy" id="4170"/>
    <lineage>
        <taxon>Eukaryota</taxon>
        <taxon>Viridiplantae</taxon>
        <taxon>Streptophyta</taxon>
        <taxon>Embryophyta</taxon>
        <taxon>Tracheophyta</taxon>
        <taxon>Spermatophyta</taxon>
        <taxon>Magnoliopsida</taxon>
        <taxon>eudicotyledons</taxon>
        <taxon>Gunneridae</taxon>
        <taxon>Pentapetalae</taxon>
        <taxon>asterids</taxon>
        <taxon>lamiids</taxon>
        <taxon>Lamiales</taxon>
        <taxon>Orobanchaceae</taxon>
        <taxon>Buchnereae</taxon>
        <taxon>Striga</taxon>
    </lineage>
</organism>
<dbReference type="SUPFAM" id="SSF46689">
    <property type="entry name" value="Homeodomain-like"/>
    <property type="match status" value="1"/>
</dbReference>
<name>A0A5A7RF92_STRAF</name>
<dbReference type="InterPro" id="IPR009057">
    <property type="entry name" value="Homeodomain-like_sf"/>
</dbReference>
<feature type="domain" description="HTH myb-type" evidence="9">
    <location>
        <begin position="37"/>
        <end position="90"/>
    </location>
</feature>
<evidence type="ECO:0000256" key="6">
    <source>
        <dbReference type="ARBA" id="ARBA00023242"/>
    </source>
</evidence>
<dbReference type="SMART" id="SM00717">
    <property type="entry name" value="SANT"/>
    <property type="match status" value="1"/>
</dbReference>